<feature type="transmembrane region" description="Helical" evidence="2">
    <location>
        <begin position="48"/>
        <end position="67"/>
    </location>
</feature>
<reference evidence="3" key="1">
    <citation type="journal article" date="2020" name="Nature">
        <title>Giant virus diversity and host interactions through global metagenomics.</title>
        <authorList>
            <person name="Schulz F."/>
            <person name="Roux S."/>
            <person name="Paez-Espino D."/>
            <person name="Jungbluth S."/>
            <person name="Walsh D.A."/>
            <person name="Denef V.J."/>
            <person name="McMahon K.D."/>
            <person name="Konstantinidis K.T."/>
            <person name="Eloe-Fadrosh E.A."/>
            <person name="Kyrpides N.C."/>
            <person name="Woyke T."/>
        </authorList>
    </citation>
    <scope>NUCLEOTIDE SEQUENCE</scope>
    <source>
        <strain evidence="3">GVMAG-M-3300027804-47</strain>
    </source>
</reference>
<dbReference type="AlphaFoldDB" id="A0A6C0LEL2"/>
<evidence type="ECO:0000313" key="3">
    <source>
        <dbReference type="EMBL" id="QHU29389.1"/>
    </source>
</evidence>
<accession>A0A6C0LEL2</accession>
<keyword evidence="2" id="KW-0812">Transmembrane</keyword>
<dbReference type="EMBL" id="MN740488">
    <property type="protein sequence ID" value="QHU29389.1"/>
    <property type="molecule type" value="Genomic_DNA"/>
</dbReference>
<protein>
    <submittedName>
        <fullName evidence="3">Uncharacterized protein</fullName>
    </submittedName>
</protein>
<feature type="coiled-coil region" evidence="1">
    <location>
        <begin position="477"/>
        <end position="533"/>
    </location>
</feature>
<organism evidence="3">
    <name type="scientific">viral metagenome</name>
    <dbReference type="NCBI Taxonomy" id="1070528"/>
    <lineage>
        <taxon>unclassified sequences</taxon>
        <taxon>metagenomes</taxon>
        <taxon>organismal metagenomes</taxon>
    </lineage>
</organism>
<evidence type="ECO:0000256" key="2">
    <source>
        <dbReference type="SAM" id="Phobius"/>
    </source>
</evidence>
<keyword evidence="1" id="KW-0175">Coiled coil</keyword>
<evidence type="ECO:0000256" key="1">
    <source>
        <dbReference type="SAM" id="Coils"/>
    </source>
</evidence>
<keyword evidence="2" id="KW-1133">Transmembrane helix</keyword>
<name>A0A6C0LEL2_9ZZZZ</name>
<sequence>MEKGKEDEGKEDDNIRSLQNYIKLLCSDISGIQTNEKTNENFERLYRYYFLLFIHRIYNYYIIYYINEPIIKKLKEKFKGKELPLIIKINKLKGDISKSTSDKTRFENELEKLDSDRILILKKSESYLKATELANKETEIDNKKKEIDIEDNKIISYKSVINYIENQLRLNNITDAKIKAPTINIDHLNQVIIELDNLSIVYIDIINLIVNQISPPPKDNDKEYIKNYLNLMNDKVQDQEIQRQRKGFFIYLINNIIYYYITLDNKESDCNEKIWVIFDNRYIKFSEFTMEAPPENMQCTQVTTFIKKLFKEKVDLFDLTNQIIKYEHNYLDICKENKSRVSLTEAEKSKDYIDRKIRFESDLEYVKYVKEAEASVKEAEKDVGKAEKDVKEAEASVKEAEKDVEYINATKSHEDATKSHEDATKSYNEAKNSAAEAIISYNKARSDHIKTGKSKDADLMKATRLKSQNLGIEKISAEEIENNARKKLLEAKKSQDEAKKSLNNIKNRINKPLNDAKKKLSTMNETLEKAKKNAIYAYENVGSIYEKAYAAYIIAYDKFDSDRSNVTYQIQLRNTIHEYNRILFGLLSKYIDINFNDKIEKIKLKIKSYITIIKKYLDICKNCKIDITKLNDAEIKLDRLLNNLGGSVKTQMKKAIDLIFSYTDVSLNKSIITVIELDRKIYNIYNDILSTTTELLKKKYEKTKGVPSEKLPYYQIMAPIIEGLDSSLYIEEHYYKQSLSILTKIVGDIGIVVSIDTIRVTCVDLINYETFIGSNDWGIPTIYYNKALYEISEEVNKYNLFLINLKNNYKFNIDEYCEKVEEYNKLIEVIKKIVIKATEDRDSAIKVKKDVDIISKNLNVKVISLKARFIEKINNRIKLLEQKKSDIVARQLGVYEENANVKFREDDIKFKDESTSFSEERVLDDRYIRNFERFIDQLDRYRDIYGIGSGGEDTQEINKRLTDYFSKLNNEEYEIDAAKYNKNAEGKYYYNRLSVNLANELKYWVIKNAVNKHKIDEEIKLLRGIREFLKKTIEGQETEILPFINKKQDVEGGDIKTKLYIFFKVVNEVEILASRSYDSEEILSSELKDLLRNVEKKKKKMLKDMKRKQI</sequence>
<keyword evidence="2" id="KW-0472">Membrane</keyword>
<proteinExistence type="predicted"/>
<feature type="coiled-coil region" evidence="1">
    <location>
        <begin position="369"/>
        <end position="410"/>
    </location>
</feature>